<evidence type="ECO:0000313" key="1">
    <source>
        <dbReference type="EMBL" id="KAJ9659041.1"/>
    </source>
</evidence>
<reference evidence="1" key="1">
    <citation type="submission" date="2022-10" db="EMBL/GenBank/DDBJ databases">
        <title>Culturing micro-colonial fungi from biological soil crusts in the Mojave desert and describing Neophaeococcomyces mojavensis, and introducing the new genera and species Taxawa tesnikishii.</title>
        <authorList>
            <person name="Kurbessoian T."/>
            <person name="Stajich J.E."/>
        </authorList>
    </citation>
    <scope>NUCLEOTIDE SEQUENCE</scope>
    <source>
        <strain evidence="1">JES_112</strain>
    </source>
</reference>
<accession>A0ACC3ABR8</accession>
<name>A0ACC3ABR8_9EURO</name>
<organism evidence="1 2">
    <name type="scientific">Neophaeococcomyces mojaviensis</name>
    <dbReference type="NCBI Taxonomy" id="3383035"/>
    <lineage>
        <taxon>Eukaryota</taxon>
        <taxon>Fungi</taxon>
        <taxon>Dikarya</taxon>
        <taxon>Ascomycota</taxon>
        <taxon>Pezizomycotina</taxon>
        <taxon>Eurotiomycetes</taxon>
        <taxon>Chaetothyriomycetidae</taxon>
        <taxon>Chaetothyriales</taxon>
        <taxon>Chaetothyriales incertae sedis</taxon>
        <taxon>Neophaeococcomyces</taxon>
    </lineage>
</organism>
<gene>
    <name evidence="1" type="ORF">H2198_003330</name>
</gene>
<comment type="caution">
    <text evidence="1">The sequence shown here is derived from an EMBL/GenBank/DDBJ whole genome shotgun (WGS) entry which is preliminary data.</text>
</comment>
<protein>
    <submittedName>
        <fullName evidence="1">Uncharacterized protein</fullName>
    </submittedName>
</protein>
<dbReference type="EMBL" id="JAPDRQ010000044">
    <property type="protein sequence ID" value="KAJ9659041.1"/>
    <property type="molecule type" value="Genomic_DNA"/>
</dbReference>
<proteinExistence type="predicted"/>
<dbReference type="Proteomes" id="UP001172386">
    <property type="component" value="Unassembled WGS sequence"/>
</dbReference>
<evidence type="ECO:0000313" key="2">
    <source>
        <dbReference type="Proteomes" id="UP001172386"/>
    </source>
</evidence>
<keyword evidence="2" id="KW-1185">Reference proteome</keyword>
<sequence length="445" mass="48533">MHIIIVGAGIAGLSAAVSLAQSGHVVTILESASALAEVGAGVQLTPNTTKWLWKWGCASDVLATSALPESFNVSDGVTGTELGSVSFDDFTARYGGPYLVIHRGDIHRILHEHAIDAGVAIRLNSRVKQYFPEEGRLILTNGDLFEADLIIAVDGINSGARQYFMKQDKSGSITDDGLENTGWAAFRLMADVASLGRHAGLKHLATSHRCNCAAGDGCSIMTYKVKGADKLNLVLSHPDNVDTTEWTQEHYRDAIHTMFRDFSSDMRDLLNIAMNNPDCTITNWPVQQVATLPAWASDSGKLVLMGDAAHAMCFYLSMGVSMAAEDAAALTECLNLMQGSSGKVTLADAMKLFECVRKPRAKMIRDASLNAGRVLHLPVGQERNIRDASLQNNGGQSTYTKDIAINEIVELAMSSRYGIVDNTIRDWCYRYDVVDDIRKQWQRTF</sequence>